<reference evidence="13" key="1">
    <citation type="journal article" date="2013" name="Nature">
        <title>Pan genome of the phytoplankton Emiliania underpins its global distribution.</title>
        <authorList>
            <person name="Read B.A."/>
            <person name="Kegel J."/>
            <person name="Klute M.J."/>
            <person name="Kuo A."/>
            <person name="Lefebvre S.C."/>
            <person name="Maumus F."/>
            <person name="Mayer C."/>
            <person name="Miller J."/>
            <person name="Monier A."/>
            <person name="Salamov A."/>
            <person name="Young J."/>
            <person name="Aguilar M."/>
            <person name="Claverie J.M."/>
            <person name="Frickenhaus S."/>
            <person name="Gonzalez K."/>
            <person name="Herman E.K."/>
            <person name="Lin Y.C."/>
            <person name="Napier J."/>
            <person name="Ogata H."/>
            <person name="Sarno A.F."/>
            <person name="Shmutz J."/>
            <person name="Schroeder D."/>
            <person name="de Vargas C."/>
            <person name="Verret F."/>
            <person name="von Dassow P."/>
            <person name="Valentin K."/>
            <person name="Van de Peer Y."/>
            <person name="Wheeler G."/>
            <person name="Dacks J.B."/>
            <person name="Delwiche C.F."/>
            <person name="Dyhrman S.T."/>
            <person name="Glockner G."/>
            <person name="John U."/>
            <person name="Richards T."/>
            <person name="Worden A.Z."/>
            <person name="Zhang X."/>
            <person name="Grigoriev I.V."/>
            <person name="Allen A.E."/>
            <person name="Bidle K."/>
            <person name="Borodovsky M."/>
            <person name="Bowler C."/>
            <person name="Brownlee C."/>
            <person name="Cock J.M."/>
            <person name="Elias M."/>
            <person name="Gladyshev V.N."/>
            <person name="Groth M."/>
            <person name="Guda C."/>
            <person name="Hadaegh A."/>
            <person name="Iglesias-Rodriguez M.D."/>
            <person name="Jenkins J."/>
            <person name="Jones B.M."/>
            <person name="Lawson T."/>
            <person name="Leese F."/>
            <person name="Lindquist E."/>
            <person name="Lobanov A."/>
            <person name="Lomsadze A."/>
            <person name="Malik S.B."/>
            <person name="Marsh M.E."/>
            <person name="Mackinder L."/>
            <person name="Mock T."/>
            <person name="Mueller-Roeber B."/>
            <person name="Pagarete A."/>
            <person name="Parker M."/>
            <person name="Probert I."/>
            <person name="Quesneville H."/>
            <person name="Raines C."/>
            <person name="Rensing S.A."/>
            <person name="Riano-Pachon D.M."/>
            <person name="Richier S."/>
            <person name="Rokitta S."/>
            <person name="Shiraiwa Y."/>
            <person name="Soanes D.M."/>
            <person name="van der Giezen M."/>
            <person name="Wahlund T.M."/>
            <person name="Williams B."/>
            <person name="Wilson W."/>
            <person name="Wolfe G."/>
            <person name="Wurch L.L."/>
        </authorList>
    </citation>
    <scope>NUCLEOTIDE SEQUENCE</scope>
</reference>
<name>A0A0D3JH16_EMIH1</name>
<dbReference type="GO" id="GO:1990542">
    <property type="term" value="P:mitochondrial transmembrane transport"/>
    <property type="evidence" value="ECO:0007669"/>
    <property type="project" value="InterPro"/>
</dbReference>
<dbReference type="GeneID" id="17268348"/>
<keyword evidence="9 10" id="KW-0472">Membrane</keyword>
<sequence>MSRVTLTRHISIQPTRAEQAASASTGAVLTSVSMSPLEVIKVRQQAAPTLSMRQVFSRMIREEGTLSLWNGLRPTLLMNVPSTVIYLTVYEEGRDRLTPIAGGAWAPLGAGGSARALVTSLFSPLELLRTRMQATGSSDGLGAMAARVVRSGGVGSLWTGLGASLWRDVPFSCIYWALYEALRRRAKATPPHGEATHPQGEVTTSAAFLAGAAAGSVAALATTPLDVVKTRQQLAAGSGAAAEGVLSVVRSEGAAALFAGVVPRVARVAPANAIMISTYELGKRTLAPLRELAQSRAEECADDWHCPICTVNGR</sequence>
<proteinExistence type="inferred from homology"/>
<protein>
    <recommendedName>
        <fullName evidence="14">Mitochondrial carrier protein</fullName>
    </recommendedName>
</protein>
<dbReference type="AlphaFoldDB" id="A0A0D3JH16"/>
<dbReference type="InterPro" id="IPR045315">
    <property type="entry name" value="Mtm1-like"/>
</dbReference>
<evidence type="ECO:0000313" key="12">
    <source>
        <dbReference type="EnsemblProtists" id="EOD22801"/>
    </source>
</evidence>
<evidence type="ECO:0008006" key="14">
    <source>
        <dbReference type="Google" id="ProtNLM"/>
    </source>
</evidence>
<dbReference type="InterPro" id="IPR023395">
    <property type="entry name" value="MCP_dom_sf"/>
</dbReference>
<evidence type="ECO:0000256" key="4">
    <source>
        <dbReference type="ARBA" id="ARBA00022692"/>
    </source>
</evidence>
<evidence type="ECO:0000256" key="11">
    <source>
        <dbReference type="RuleBase" id="RU000488"/>
    </source>
</evidence>
<reference evidence="12" key="2">
    <citation type="submission" date="2024-10" db="UniProtKB">
        <authorList>
            <consortium name="EnsemblProtists"/>
        </authorList>
    </citation>
    <scope>IDENTIFICATION</scope>
</reference>
<keyword evidence="13" id="KW-1185">Reference proteome</keyword>
<evidence type="ECO:0000256" key="5">
    <source>
        <dbReference type="ARBA" id="ARBA00022737"/>
    </source>
</evidence>
<evidence type="ECO:0000256" key="2">
    <source>
        <dbReference type="ARBA" id="ARBA00006375"/>
    </source>
</evidence>
<evidence type="ECO:0000256" key="7">
    <source>
        <dbReference type="ARBA" id="ARBA00022989"/>
    </source>
</evidence>
<dbReference type="Gene3D" id="1.50.40.10">
    <property type="entry name" value="Mitochondrial carrier domain"/>
    <property type="match status" value="1"/>
</dbReference>
<keyword evidence="7" id="KW-1133">Transmembrane helix</keyword>
<dbReference type="Proteomes" id="UP000013827">
    <property type="component" value="Unassembled WGS sequence"/>
</dbReference>
<dbReference type="Pfam" id="PF00153">
    <property type="entry name" value="Mito_carr"/>
    <property type="match status" value="3"/>
</dbReference>
<evidence type="ECO:0000256" key="6">
    <source>
        <dbReference type="ARBA" id="ARBA00022792"/>
    </source>
</evidence>
<keyword evidence="4 10" id="KW-0812">Transmembrane</keyword>
<keyword evidence="6" id="KW-0999">Mitochondrion inner membrane</keyword>
<dbReference type="SUPFAM" id="SSF103506">
    <property type="entry name" value="Mitochondrial carrier"/>
    <property type="match status" value="1"/>
</dbReference>
<evidence type="ECO:0000256" key="9">
    <source>
        <dbReference type="ARBA" id="ARBA00023136"/>
    </source>
</evidence>
<evidence type="ECO:0000256" key="10">
    <source>
        <dbReference type="PROSITE-ProRule" id="PRU00282"/>
    </source>
</evidence>
<comment type="subcellular location">
    <subcellularLocation>
        <location evidence="1">Mitochondrion inner membrane</location>
        <topology evidence="1">Multi-pass membrane protein</topology>
    </subcellularLocation>
</comment>
<feature type="repeat" description="Solcar" evidence="10">
    <location>
        <begin position="102"/>
        <end position="185"/>
    </location>
</feature>
<comment type="similarity">
    <text evidence="2 11">Belongs to the mitochondrial carrier (TC 2.A.29) family.</text>
</comment>
<dbReference type="GO" id="GO:0005743">
    <property type="term" value="C:mitochondrial inner membrane"/>
    <property type="evidence" value="ECO:0007669"/>
    <property type="project" value="UniProtKB-SubCell"/>
</dbReference>
<evidence type="ECO:0000256" key="1">
    <source>
        <dbReference type="ARBA" id="ARBA00004448"/>
    </source>
</evidence>
<dbReference type="PANTHER" id="PTHR45760">
    <property type="entry name" value="FI19922P1-RELATED"/>
    <property type="match status" value="1"/>
</dbReference>
<dbReference type="OMA" id="CSSECFQ"/>
<dbReference type="EnsemblProtists" id="EOD22801">
    <property type="protein sequence ID" value="EOD22801"/>
    <property type="gene ID" value="EMIHUDRAFT_95427"/>
</dbReference>
<keyword evidence="3 11" id="KW-0813">Transport</keyword>
<accession>A0A0D3JH16</accession>
<feature type="repeat" description="Solcar" evidence="10">
    <location>
        <begin position="14"/>
        <end position="96"/>
    </location>
</feature>
<keyword evidence="8" id="KW-0496">Mitochondrion</keyword>
<dbReference type="KEGG" id="ehx:EMIHUDRAFT_95427"/>
<keyword evidence="5" id="KW-0677">Repeat</keyword>
<dbReference type="InterPro" id="IPR018108">
    <property type="entry name" value="MCP_transmembrane"/>
</dbReference>
<dbReference type="eggNOG" id="KOG0761">
    <property type="taxonomic scope" value="Eukaryota"/>
</dbReference>
<dbReference type="PANTHER" id="PTHR45760:SF2">
    <property type="entry name" value="FI19922P1-RELATED"/>
    <property type="match status" value="1"/>
</dbReference>
<evidence type="ECO:0000256" key="3">
    <source>
        <dbReference type="ARBA" id="ARBA00022448"/>
    </source>
</evidence>
<dbReference type="PROSITE" id="PS50920">
    <property type="entry name" value="SOLCAR"/>
    <property type="match status" value="3"/>
</dbReference>
<organism evidence="12 13">
    <name type="scientific">Emiliania huxleyi (strain CCMP1516)</name>
    <dbReference type="NCBI Taxonomy" id="280463"/>
    <lineage>
        <taxon>Eukaryota</taxon>
        <taxon>Haptista</taxon>
        <taxon>Haptophyta</taxon>
        <taxon>Prymnesiophyceae</taxon>
        <taxon>Isochrysidales</taxon>
        <taxon>Noelaerhabdaceae</taxon>
        <taxon>Emiliania</taxon>
    </lineage>
</organism>
<evidence type="ECO:0000256" key="8">
    <source>
        <dbReference type="ARBA" id="ARBA00023128"/>
    </source>
</evidence>
<dbReference type="HOGENOM" id="CLU_015166_0_0_1"/>
<evidence type="ECO:0000313" key="13">
    <source>
        <dbReference type="Proteomes" id="UP000013827"/>
    </source>
</evidence>
<dbReference type="PaxDb" id="2903-EOD22801"/>
<dbReference type="RefSeq" id="XP_005775230.1">
    <property type="nucleotide sequence ID" value="XM_005775173.1"/>
</dbReference>
<feature type="repeat" description="Solcar" evidence="10">
    <location>
        <begin position="202"/>
        <end position="285"/>
    </location>
</feature>